<gene>
    <name evidence="4" type="ORF">LIER_32935</name>
</gene>
<dbReference type="AlphaFoldDB" id="A0AAV3RWL8"/>
<dbReference type="Gene3D" id="2.130.10.10">
    <property type="entry name" value="YVTN repeat-like/Quinoprotein amine dehydrogenase"/>
    <property type="match status" value="1"/>
</dbReference>
<dbReference type="SUPFAM" id="SSF50978">
    <property type="entry name" value="WD40 repeat-like"/>
    <property type="match status" value="1"/>
</dbReference>
<organism evidence="4 5">
    <name type="scientific">Lithospermum erythrorhizon</name>
    <name type="common">Purple gromwell</name>
    <name type="synonym">Lithospermum officinale var. erythrorhizon</name>
    <dbReference type="NCBI Taxonomy" id="34254"/>
    <lineage>
        <taxon>Eukaryota</taxon>
        <taxon>Viridiplantae</taxon>
        <taxon>Streptophyta</taxon>
        <taxon>Embryophyta</taxon>
        <taxon>Tracheophyta</taxon>
        <taxon>Spermatophyta</taxon>
        <taxon>Magnoliopsida</taxon>
        <taxon>eudicotyledons</taxon>
        <taxon>Gunneridae</taxon>
        <taxon>Pentapetalae</taxon>
        <taxon>asterids</taxon>
        <taxon>lamiids</taxon>
        <taxon>Boraginales</taxon>
        <taxon>Boraginaceae</taxon>
        <taxon>Boraginoideae</taxon>
        <taxon>Lithospermeae</taxon>
        <taxon>Lithospermum</taxon>
    </lineage>
</organism>
<dbReference type="InterPro" id="IPR036322">
    <property type="entry name" value="WD40_repeat_dom_sf"/>
</dbReference>
<reference evidence="4 5" key="1">
    <citation type="submission" date="2024-01" db="EMBL/GenBank/DDBJ databases">
        <title>The complete chloroplast genome sequence of Lithospermum erythrorhizon: insights into the phylogenetic relationship among Boraginaceae species and the maternal lineages of purple gromwells.</title>
        <authorList>
            <person name="Okada T."/>
            <person name="Watanabe K."/>
        </authorList>
    </citation>
    <scope>NUCLEOTIDE SEQUENCE [LARGE SCALE GENOMIC DNA]</scope>
</reference>
<dbReference type="EMBL" id="BAABME010012926">
    <property type="protein sequence ID" value="GAA0185647.1"/>
    <property type="molecule type" value="Genomic_DNA"/>
</dbReference>
<evidence type="ECO:0000313" key="4">
    <source>
        <dbReference type="EMBL" id="GAA0185647.1"/>
    </source>
</evidence>
<evidence type="ECO:0000313" key="5">
    <source>
        <dbReference type="Proteomes" id="UP001454036"/>
    </source>
</evidence>
<dbReference type="InterPro" id="IPR019775">
    <property type="entry name" value="WD40_repeat_CS"/>
</dbReference>
<dbReference type="PROSITE" id="PS50082">
    <property type="entry name" value="WD_REPEATS_2"/>
    <property type="match status" value="2"/>
</dbReference>
<comment type="caution">
    <text evidence="4">The sequence shown here is derived from an EMBL/GenBank/DDBJ whole genome shotgun (WGS) entry which is preliminary data.</text>
</comment>
<dbReference type="Pfam" id="PF00400">
    <property type="entry name" value="WD40"/>
    <property type="match status" value="3"/>
</dbReference>
<dbReference type="InterPro" id="IPR015943">
    <property type="entry name" value="WD40/YVTN_repeat-like_dom_sf"/>
</dbReference>
<dbReference type="InterPro" id="IPR001680">
    <property type="entry name" value="WD40_rpt"/>
</dbReference>
<evidence type="ECO:0000256" key="3">
    <source>
        <dbReference type="PROSITE-ProRule" id="PRU00221"/>
    </source>
</evidence>
<protein>
    <submittedName>
        <fullName evidence="4">RNA metabolism protein</fullName>
    </submittedName>
</protein>
<dbReference type="PANTHER" id="PTHR10971">
    <property type="entry name" value="MRNA EXPORT FACTOR AND BUB3"/>
    <property type="match status" value="1"/>
</dbReference>
<keyword evidence="5" id="KW-1185">Reference proteome</keyword>
<dbReference type="PROSITE" id="PS50294">
    <property type="entry name" value="WD_REPEATS_REGION"/>
    <property type="match status" value="2"/>
</dbReference>
<feature type="repeat" description="WD" evidence="3">
    <location>
        <begin position="89"/>
        <end position="130"/>
    </location>
</feature>
<accession>A0AAV3RWL8</accession>
<name>A0AAV3RWL8_LITER</name>
<keyword evidence="1 3" id="KW-0853">WD repeat</keyword>
<dbReference type="SMART" id="SM00320">
    <property type="entry name" value="WD40"/>
    <property type="match status" value="5"/>
</dbReference>
<keyword evidence="2" id="KW-0677">Repeat</keyword>
<feature type="repeat" description="WD" evidence="3">
    <location>
        <begin position="226"/>
        <end position="268"/>
    </location>
</feature>
<dbReference type="PROSITE" id="PS00678">
    <property type="entry name" value="WD_REPEATS_1"/>
    <property type="match status" value="1"/>
</dbReference>
<evidence type="ECO:0000256" key="2">
    <source>
        <dbReference type="ARBA" id="ARBA00022737"/>
    </source>
</evidence>
<proteinExistence type="predicted"/>
<sequence length="332" mass="37178">MKNELIFENPIQQGISRIRFAPNSNNLLISSWDSNLRLYDVGLSKLRLEAPTKALVLDCCFESETAVCTANSDGSIHRFDLHTGNDLSIGNHDDTATCIEYLEDTSQIISAGWDGKMLLWDTRSNKSLGSLNKSNLEVESISITGFNLMVAAGSSVHIYDLRQFSGSVQSRESNRNFRIKCVRPICGAEGFVVGSVDGRVALEYFNQSNLNSDGYTFRCHPRRNDKKYHHAAVNDIVFNPYIHGTFVTGDNDGYVSIWDALSKKRLHEQTYPNSVVSLSYNHDGLLLAVASGCTYQEANEREEPIQIFVHEIDNNLLRSISASKRKKQVLTE</sequence>
<evidence type="ECO:0000256" key="1">
    <source>
        <dbReference type="ARBA" id="ARBA00022574"/>
    </source>
</evidence>
<dbReference type="Proteomes" id="UP001454036">
    <property type="component" value="Unassembled WGS sequence"/>
</dbReference>